<dbReference type="Proteomes" id="UP000540698">
    <property type="component" value="Unassembled WGS sequence"/>
</dbReference>
<accession>A0A7X6L9B8</accession>
<comment type="subcellular location">
    <subcellularLocation>
        <location evidence="7">Cytoplasm</location>
    </subcellularLocation>
</comment>
<keyword evidence="6 7" id="KW-0173">Coenzyme A biosynthesis</keyword>
<evidence type="ECO:0000256" key="1">
    <source>
        <dbReference type="ARBA" id="ARBA00008826"/>
    </source>
</evidence>
<comment type="similarity">
    <text evidence="1">In the N-terminal section; belongs to the CoaE family.</text>
</comment>
<evidence type="ECO:0000256" key="2">
    <source>
        <dbReference type="ARBA" id="ARBA00011058"/>
    </source>
</evidence>
<keyword evidence="10" id="KW-1185">Reference proteome</keyword>
<keyword evidence="5 7" id="KW-0067">ATP-binding</keyword>
<dbReference type="GO" id="GO:0004140">
    <property type="term" value="F:dephospho-CoA kinase activity"/>
    <property type="evidence" value="ECO:0007669"/>
    <property type="project" value="UniProtKB-UniRule"/>
</dbReference>
<evidence type="ECO:0000256" key="3">
    <source>
        <dbReference type="ARBA" id="ARBA00022490"/>
    </source>
</evidence>
<keyword evidence="4 7" id="KW-0547">Nucleotide-binding</keyword>
<dbReference type="InterPro" id="IPR043519">
    <property type="entry name" value="NT_sf"/>
</dbReference>
<comment type="caution">
    <text evidence="9">The sequence shown here is derived from an EMBL/GenBank/DDBJ whole genome shotgun (WGS) entry which is preliminary data.</text>
</comment>
<keyword evidence="7 9" id="KW-0418">Kinase</keyword>
<dbReference type="HAMAP" id="MF_00376">
    <property type="entry name" value="Dephospho_CoA_kinase"/>
    <property type="match status" value="1"/>
</dbReference>
<organism evidence="9 10">
    <name type="scientific">Nocardia gamkensis</name>
    <dbReference type="NCBI Taxonomy" id="352869"/>
    <lineage>
        <taxon>Bacteria</taxon>
        <taxon>Bacillati</taxon>
        <taxon>Actinomycetota</taxon>
        <taxon>Actinomycetes</taxon>
        <taxon>Mycobacteriales</taxon>
        <taxon>Nocardiaceae</taxon>
        <taxon>Nocardia</taxon>
    </lineage>
</organism>
<dbReference type="SUPFAM" id="SSF81301">
    <property type="entry name" value="Nucleotidyltransferase"/>
    <property type="match status" value="1"/>
</dbReference>
<dbReference type="GO" id="GO:0015937">
    <property type="term" value="P:coenzyme A biosynthetic process"/>
    <property type="evidence" value="ECO:0007669"/>
    <property type="project" value="UniProtKB-UniRule"/>
</dbReference>
<dbReference type="PANTHER" id="PTHR10695">
    <property type="entry name" value="DEPHOSPHO-COA KINASE-RELATED"/>
    <property type="match status" value="1"/>
</dbReference>
<dbReference type="Pfam" id="PF04229">
    <property type="entry name" value="GrpB"/>
    <property type="match status" value="1"/>
</dbReference>
<dbReference type="EC" id="2.7.1.24" evidence="7 8"/>
<evidence type="ECO:0000313" key="10">
    <source>
        <dbReference type="Proteomes" id="UP000540698"/>
    </source>
</evidence>
<dbReference type="UniPathway" id="UPA00241">
    <property type="reaction ID" value="UER00356"/>
</dbReference>
<dbReference type="CDD" id="cd02022">
    <property type="entry name" value="DPCK"/>
    <property type="match status" value="1"/>
</dbReference>
<dbReference type="InterPro" id="IPR007344">
    <property type="entry name" value="GrpB/CoaE"/>
</dbReference>
<dbReference type="NCBIfam" id="NF002879">
    <property type="entry name" value="PRK03333.1"/>
    <property type="match status" value="1"/>
</dbReference>
<dbReference type="GO" id="GO:0005737">
    <property type="term" value="C:cytoplasm"/>
    <property type="evidence" value="ECO:0007669"/>
    <property type="project" value="UniProtKB-SubCell"/>
</dbReference>
<dbReference type="Gene3D" id="3.30.460.10">
    <property type="entry name" value="Beta Polymerase, domain 2"/>
    <property type="match status" value="1"/>
</dbReference>
<dbReference type="PANTHER" id="PTHR10695:SF46">
    <property type="entry name" value="BIFUNCTIONAL COENZYME A SYNTHASE-RELATED"/>
    <property type="match status" value="1"/>
</dbReference>
<dbReference type="Gene3D" id="3.40.50.300">
    <property type="entry name" value="P-loop containing nucleotide triphosphate hydrolases"/>
    <property type="match status" value="1"/>
</dbReference>
<name>A0A7X6L9B8_9NOCA</name>
<dbReference type="Pfam" id="PF01121">
    <property type="entry name" value="CoaE"/>
    <property type="match status" value="1"/>
</dbReference>
<dbReference type="GO" id="GO:0005524">
    <property type="term" value="F:ATP binding"/>
    <property type="evidence" value="ECO:0007669"/>
    <property type="project" value="UniProtKB-UniRule"/>
</dbReference>
<feature type="binding site" evidence="7">
    <location>
        <begin position="11"/>
        <end position="16"/>
    </location>
    <ligand>
        <name>ATP</name>
        <dbReference type="ChEBI" id="CHEBI:30616"/>
    </ligand>
</feature>
<comment type="catalytic activity">
    <reaction evidence="7">
        <text>3'-dephospho-CoA + ATP = ADP + CoA + H(+)</text>
        <dbReference type="Rhea" id="RHEA:18245"/>
        <dbReference type="ChEBI" id="CHEBI:15378"/>
        <dbReference type="ChEBI" id="CHEBI:30616"/>
        <dbReference type="ChEBI" id="CHEBI:57287"/>
        <dbReference type="ChEBI" id="CHEBI:57328"/>
        <dbReference type="ChEBI" id="CHEBI:456216"/>
        <dbReference type="EC" id="2.7.1.24"/>
    </reaction>
</comment>
<dbReference type="AlphaFoldDB" id="A0A7X6L9B8"/>
<dbReference type="InterPro" id="IPR027417">
    <property type="entry name" value="P-loop_NTPase"/>
</dbReference>
<comment type="pathway">
    <text evidence="7">Cofactor biosynthesis; coenzyme A biosynthesis; CoA from (R)-pantothenate: step 5/5.</text>
</comment>
<dbReference type="EMBL" id="JAAXOS010000015">
    <property type="protein sequence ID" value="NKY30032.1"/>
    <property type="molecule type" value="Genomic_DNA"/>
</dbReference>
<keyword evidence="7 9" id="KW-0808">Transferase</keyword>
<keyword evidence="3 7" id="KW-0963">Cytoplasm</keyword>
<sequence>MLRIGLTGGMGAGKSTVARALADLGAVVIDSDLIAREVVEPGTEGLAALVEAFGADILAADGSLDRPALAAKAFGDDAARAKLNSITHPLVGKRTAELIAAAPADAIVVQDIPLLVENGLAPLMNLVLIVDVDAETRIRRLVEFRGVAESDARARISAQATDEQRRAVADVLLDNSGAPGVVEAEVRRLWAERLVPFERNLRAGTPARRDGIRLVPADPAWPAQAQRLIARLWVACGSAASRIDHVGSTSIPGLPAKDVIDLQITVADLAAADGLRDALGAAGFPVRPEATQDNPKPTPQDTAGVDTALWTKRFHQNADPGRLANVHVRAEGSPGQQYALLLRDWLRADDEARAEYLAVKREGEAEAAGLTGAEATAAYLGVKEPWFDAAYARALAWRDTSAP</sequence>
<comment type="function">
    <text evidence="7">Catalyzes the phosphorylation of the 3'-hydroxyl group of dephosphocoenzyme A to form coenzyme A.</text>
</comment>
<evidence type="ECO:0000256" key="7">
    <source>
        <dbReference type="HAMAP-Rule" id="MF_00376"/>
    </source>
</evidence>
<evidence type="ECO:0000313" key="9">
    <source>
        <dbReference type="EMBL" id="NKY30032.1"/>
    </source>
</evidence>
<evidence type="ECO:0000256" key="5">
    <source>
        <dbReference type="ARBA" id="ARBA00022840"/>
    </source>
</evidence>
<comment type="similarity">
    <text evidence="7">Belongs to the CoaE family.</text>
</comment>
<dbReference type="NCBIfam" id="TIGR00152">
    <property type="entry name" value="dephospho-CoA kinase"/>
    <property type="match status" value="1"/>
</dbReference>
<dbReference type="SUPFAM" id="SSF52540">
    <property type="entry name" value="P-loop containing nucleoside triphosphate hydrolases"/>
    <property type="match status" value="1"/>
</dbReference>
<proteinExistence type="inferred from homology"/>
<protein>
    <recommendedName>
        <fullName evidence="7 8">Dephospho-CoA kinase</fullName>
        <ecNumber evidence="7 8">2.7.1.24</ecNumber>
    </recommendedName>
    <alternativeName>
        <fullName evidence="7">Dephosphocoenzyme A kinase</fullName>
    </alternativeName>
</protein>
<comment type="similarity">
    <text evidence="2">In the C-terminal section; belongs to the UPF0157 (GrpB) family.</text>
</comment>
<gene>
    <name evidence="7" type="primary">coaE</name>
    <name evidence="9" type="ORF">HGB38_28045</name>
</gene>
<evidence type="ECO:0000256" key="4">
    <source>
        <dbReference type="ARBA" id="ARBA00022741"/>
    </source>
</evidence>
<dbReference type="PROSITE" id="PS51219">
    <property type="entry name" value="DPCK"/>
    <property type="match status" value="1"/>
</dbReference>
<evidence type="ECO:0000256" key="8">
    <source>
        <dbReference type="NCBIfam" id="TIGR00152"/>
    </source>
</evidence>
<evidence type="ECO:0000256" key="6">
    <source>
        <dbReference type="ARBA" id="ARBA00022993"/>
    </source>
</evidence>
<reference evidence="9 10" key="1">
    <citation type="submission" date="2020-04" db="EMBL/GenBank/DDBJ databases">
        <title>MicrobeNet Type strains.</title>
        <authorList>
            <person name="Nicholson A.C."/>
        </authorList>
    </citation>
    <scope>NUCLEOTIDE SEQUENCE [LARGE SCALE GENOMIC DNA]</scope>
    <source>
        <strain evidence="9 10">DSM 44956</strain>
    </source>
</reference>
<dbReference type="InterPro" id="IPR001977">
    <property type="entry name" value="Depp_CoAkinase"/>
</dbReference>
<dbReference type="RefSeq" id="WP_062970811.1">
    <property type="nucleotide sequence ID" value="NZ_JAAXOS010000015.1"/>
</dbReference>